<protein>
    <submittedName>
        <fullName evidence="2">Uncharacterized protein</fullName>
    </submittedName>
</protein>
<dbReference type="OrthoDB" id="837183at2"/>
<name>I3Z1Z8_BELBD</name>
<dbReference type="RefSeq" id="WP_014771277.1">
    <property type="nucleotide sequence ID" value="NC_018010.1"/>
</dbReference>
<reference evidence="3" key="1">
    <citation type="submission" date="2012-06" db="EMBL/GenBank/DDBJ databases">
        <title>The complete genome of Belliella baltica DSM 15883.</title>
        <authorList>
            <person name="Lucas S."/>
            <person name="Copeland A."/>
            <person name="Lapidus A."/>
            <person name="Goodwin L."/>
            <person name="Pitluck S."/>
            <person name="Peters L."/>
            <person name="Mikhailova N."/>
            <person name="Davenport K."/>
            <person name="Kyrpides N."/>
            <person name="Mavromatis K."/>
            <person name="Pagani I."/>
            <person name="Ivanova N."/>
            <person name="Ovchinnikova G."/>
            <person name="Zeytun A."/>
            <person name="Detter J.C."/>
            <person name="Han C."/>
            <person name="Land M."/>
            <person name="Hauser L."/>
            <person name="Markowitz V."/>
            <person name="Cheng J.-F."/>
            <person name="Hugenholtz P."/>
            <person name="Woyke T."/>
            <person name="Wu D."/>
            <person name="Tindall B."/>
            <person name="Pomrenke H."/>
            <person name="Brambilla E."/>
            <person name="Klenk H.-P."/>
            <person name="Eisen J.A."/>
        </authorList>
    </citation>
    <scope>NUCLEOTIDE SEQUENCE [LARGE SCALE GENOMIC DNA]</scope>
    <source>
        <strain evidence="3">DSM 15883 / CIP 108006 / LMG 21964 / BA134</strain>
    </source>
</reference>
<dbReference type="AlphaFoldDB" id="I3Z1Z8"/>
<keyword evidence="3" id="KW-1185">Reference proteome</keyword>
<keyword evidence="1" id="KW-1133">Transmembrane helix</keyword>
<evidence type="ECO:0000313" key="2">
    <source>
        <dbReference type="EMBL" id="AFL83266.1"/>
    </source>
</evidence>
<feature type="transmembrane region" description="Helical" evidence="1">
    <location>
        <begin position="12"/>
        <end position="32"/>
    </location>
</feature>
<dbReference type="HOGENOM" id="CLU_1406146_0_0_10"/>
<keyword evidence="1" id="KW-0812">Transmembrane</keyword>
<gene>
    <name evidence="2" type="ordered locus">Belba_0609</name>
</gene>
<proteinExistence type="predicted"/>
<evidence type="ECO:0000256" key="1">
    <source>
        <dbReference type="SAM" id="Phobius"/>
    </source>
</evidence>
<sequence>MSKSDSLTPEMLKIIKIFGIGSLAFVFLLSFFNEKRANNSGKETSILSITDAERLYFKNVRGLYYDLEGRDDAKMSVYRYGKRVQEADHPLLNLSILINRVKDEAYIYVESSKDLSSFSLRVQSGTQTDTIKFVTGDKIAHFEFVEKLYPLLEENTYFEILIDEDWIPILIDEKERDALRIPIKDFYRLINKPE</sequence>
<dbReference type="Proteomes" id="UP000006050">
    <property type="component" value="Chromosome"/>
</dbReference>
<evidence type="ECO:0000313" key="3">
    <source>
        <dbReference type="Proteomes" id="UP000006050"/>
    </source>
</evidence>
<dbReference type="eggNOG" id="ENOG5033006">
    <property type="taxonomic scope" value="Bacteria"/>
</dbReference>
<dbReference type="EMBL" id="CP003281">
    <property type="protein sequence ID" value="AFL83266.1"/>
    <property type="molecule type" value="Genomic_DNA"/>
</dbReference>
<keyword evidence="1" id="KW-0472">Membrane</keyword>
<organism evidence="2 3">
    <name type="scientific">Belliella baltica (strain DSM 15883 / CIP 108006 / LMG 21964 / BA134)</name>
    <dbReference type="NCBI Taxonomy" id="866536"/>
    <lineage>
        <taxon>Bacteria</taxon>
        <taxon>Pseudomonadati</taxon>
        <taxon>Bacteroidota</taxon>
        <taxon>Cytophagia</taxon>
        <taxon>Cytophagales</taxon>
        <taxon>Cyclobacteriaceae</taxon>
        <taxon>Belliella</taxon>
    </lineage>
</organism>
<dbReference type="KEGG" id="bbd:Belba_0609"/>
<accession>I3Z1Z8</accession>